<dbReference type="PANTHER" id="PTHR16049">
    <property type="entry name" value="IQ DOMAIN-CONTAINING PROTEIN C"/>
    <property type="match status" value="1"/>
</dbReference>
<dbReference type="STRING" id="42514.ENSPNAP00000007854"/>
<feature type="region of interest" description="Disordered" evidence="1">
    <location>
        <begin position="67"/>
        <end position="99"/>
    </location>
</feature>
<gene>
    <name evidence="2" type="primary">IQCC</name>
</gene>
<dbReference type="Ensembl" id="ENSPNAT00000001138.2">
    <property type="protein sequence ID" value="ENSPNAP00000007854.1"/>
    <property type="gene ID" value="ENSPNAG00000002808.2"/>
</dbReference>
<dbReference type="InterPro" id="IPR042506">
    <property type="entry name" value="IQCC"/>
</dbReference>
<protein>
    <recommendedName>
        <fullName evidence="4">IQ motif containing C</fullName>
    </recommendedName>
</protein>
<dbReference type="PROSITE" id="PS50096">
    <property type="entry name" value="IQ"/>
    <property type="match status" value="1"/>
</dbReference>
<dbReference type="AlphaFoldDB" id="A0A3B4CBN1"/>
<evidence type="ECO:0008006" key="4">
    <source>
        <dbReference type="Google" id="ProtNLM"/>
    </source>
</evidence>
<reference evidence="2 3" key="1">
    <citation type="submission" date="2020-10" db="EMBL/GenBank/DDBJ databases">
        <title>Pygocentrus nattereri (red-bellied piranha) genome, fPygNat1, primary haplotype.</title>
        <authorList>
            <person name="Myers G."/>
            <person name="Meyer A."/>
            <person name="Karagic N."/>
            <person name="Pippel M."/>
            <person name="Winkler S."/>
            <person name="Tracey A."/>
            <person name="Wood J."/>
            <person name="Formenti G."/>
            <person name="Howe K."/>
            <person name="Fedrigo O."/>
            <person name="Jarvis E.D."/>
        </authorList>
    </citation>
    <scope>NUCLEOTIDE SEQUENCE [LARGE SCALE GENOMIC DNA]</scope>
</reference>
<dbReference type="GeneID" id="108439699"/>
<dbReference type="Proteomes" id="UP001501920">
    <property type="component" value="Chromosome 5"/>
</dbReference>
<reference evidence="2" key="2">
    <citation type="submission" date="2025-08" db="UniProtKB">
        <authorList>
            <consortium name="Ensembl"/>
        </authorList>
    </citation>
    <scope>IDENTIFICATION</scope>
</reference>
<keyword evidence="3" id="KW-1185">Reference proteome</keyword>
<feature type="region of interest" description="Disordered" evidence="1">
    <location>
        <begin position="114"/>
        <end position="141"/>
    </location>
</feature>
<evidence type="ECO:0000256" key="1">
    <source>
        <dbReference type="SAM" id="MobiDB-lite"/>
    </source>
</evidence>
<feature type="compositionally biased region" description="Polar residues" evidence="1">
    <location>
        <begin position="116"/>
        <end position="128"/>
    </location>
</feature>
<accession>A0A3B4CBN1</accession>
<dbReference type="CTD" id="55721"/>
<sequence length="215" mass="24844">MSNEQRLMEKREWIKNMSCFQAQCRGFLVRKALRSVQAEFEDIVKELEGSVEHLTWRGQFIPKPHFTDRESTSFRYRQPKIQTHPEDSEKLKDQPEEREKSLVHTVLLVAERYEEPNSSPQRDCSQACTPPGGDREGEGLETETGADLSSMALETSYSSFLQNGNQTHPLLKDVAHSPEALRQHRKTLAMELLWIQQAIASRKKYLTLKQKMEVA</sequence>
<dbReference type="OMA" id="AMEMLWL"/>
<evidence type="ECO:0000313" key="2">
    <source>
        <dbReference type="Ensembl" id="ENSPNAP00000007854.1"/>
    </source>
</evidence>
<name>A0A3B4CBN1_PYGNA</name>
<feature type="compositionally biased region" description="Basic and acidic residues" evidence="1">
    <location>
        <begin position="83"/>
        <end position="99"/>
    </location>
</feature>
<dbReference type="RefSeq" id="XP_017573736.1">
    <property type="nucleotide sequence ID" value="XM_017718247.2"/>
</dbReference>
<evidence type="ECO:0000313" key="3">
    <source>
        <dbReference type="Proteomes" id="UP001501920"/>
    </source>
</evidence>
<organism evidence="2 3">
    <name type="scientific">Pygocentrus nattereri</name>
    <name type="common">Red-bellied piranha</name>
    <dbReference type="NCBI Taxonomy" id="42514"/>
    <lineage>
        <taxon>Eukaryota</taxon>
        <taxon>Metazoa</taxon>
        <taxon>Chordata</taxon>
        <taxon>Craniata</taxon>
        <taxon>Vertebrata</taxon>
        <taxon>Euteleostomi</taxon>
        <taxon>Actinopterygii</taxon>
        <taxon>Neopterygii</taxon>
        <taxon>Teleostei</taxon>
        <taxon>Ostariophysi</taxon>
        <taxon>Characiformes</taxon>
        <taxon>Characoidei</taxon>
        <taxon>Pygocentrus</taxon>
    </lineage>
</organism>
<reference evidence="2" key="3">
    <citation type="submission" date="2025-09" db="UniProtKB">
        <authorList>
            <consortium name="Ensembl"/>
        </authorList>
    </citation>
    <scope>IDENTIFICATION</scope>
</reference>
<dbReference type="OrthoDB" id="6161953at2759"/>
<proteinExistence type="predicted"/>
<dbReference type="GeneTree" id="ENSGT00390000017195"/>
<dbReference type="PANTHER" id="PTHR16049:SF8">
    <property type="entry name" value="IQ DOMAIN-CONTAINING PROTEIN C"/>
    <property type="match status" value="1"/>
</dbReference>